<protein>
    <submittedName>
        <fullName evidence="1">Uncharacterized protein</fullName>
    </submittedName>
</protein>
<organism evidence="1 2">
    <name type="scientific">Cichorium intybus</name>
    <name type="common">Chicory</name>
    <dbReference type="NCBI Taxonomy" id="13427"/>
    <lineage>
        <taxon>Eukaryota</taxon>
        <taxon>Viridiplantae</taxon>
        <taxon>Streptophyta</taxon>
        <taxon>Embryophyta</taxon>
        <taxon>Tracheophyta</taxon>
        <taxon>Spermatophyta</taxon>
        <taxon>Magnoliopsida</taxon>
        <taxon>eudicotyledons</taxon>
        <taxon>Gunneridae</taxon>
        <taxon>Pentapetalae</taxon>
        <taxon>asterids</taxon>
        <taxon>campanulids</taxon>
        <taxon>Asterales</taxon>
        <taxon>Asteraceae</taxon>
        <taxon>Cichorioideae</taxon>
        <taxon>Cichorieae</taxon>
        <taxon>Cichoriinae</taxon>
        <taxon>Cichorium</taxon>
    </lineage>
</organism>
<dbReference type="Proteomes" id="UP001055811">
    <property type="component" value="Linkage Group LG08"/>
</dbReference>
<reference evidence="2" key="1">
    <citation type="journal article" date="2022" name="Mol. Ecol. Resour.">
        <title>The genomes of chicory, endive, great burdock and yacon provide insights into Asteraceae palaeo-polyploidization history and plant inulin production.</title>
        <authorList>
            <person name="Fan W."/>
            <person name="Wang S."/>
            <person name="Wang H."/>
            <person name="Wang A."/>
            <person name="Jiang F."/>
            <person name="Liu H."/>
            <person name="Zhao H."/>
            <person name="Xu D."/>
            <person name="Zhang Y."/>
        </authorList>
    </citation>
    <scope>NUCLEOTIDE SEQUENCE [LARGE SCALE GENOMIC DNA]</scope>
    <source>
        <strain evidence="2">cv. Punajuju</strain>
    </source>
</reference>
<name>A0ACB8ZNT1_CICIN</name>
<evidence type="ECO:0000313" key="1">
    <source>
        <dbReference type="EMBL" id="KAI3699151.1"/>
    </source>
</evidence>
<keyword evidence="2" id="KW-1185">Reference proteome</keyword>
<proteinExistence type="predicted"/>
<gene>
    <name evidence="1" type="ORF">L2E82_43222</name>
</gene>
<accession>A0ACB8ZNT1</accession>
<evidence type="ECO:0000313" key="2">
    <source>
        <dbReference type="Proteomes" id="UP001055811"/>
    </source>
</evidence>
<comment type="caution">
    <text evidence="1">The sequence shown here is derived from an EMBL/GenBank/DDBJ whole genome shotgun (WGS) entry which is preliminary data.</text>
</comment>
<reference evidence="1 2" key="2">
    <citation type="journal article" date="2022" name="Mol. Ecol. Resour.">
        <title>The genomes of chicory, endive, great burdock and yacon provide insights into Asteraceae paleo-polyploidization history and plant inulin production.</title>
        <authorList>
            <person name="Fan W."/>
            <person name="Wang S."/>
            <person name="Wang H."/>
            <person name="Wang A."/>
            <person name="Jiang F."/>
            <person name="Liu H."/>
            <person name="Zhao H."/>
            <person name="Xu D."/>
            <person name="Zhang Y."/>
        </authorList>
    </citation>
    <scope>NUCLEOTIDE SEQUENCE [LARGE SCALE GENOMIC DNA]</scope>
    <source>
        <strain evidence="2">cv. Punajuju</strain>
        <tissue evidence="1">Leaves</tissue>
    </source>
</reference>
<dbReference type="EMBL" id="CM042016">
    <property type="protein sequence ID" value="KAI3699151.1"/>
    <property type="molecule type" value="Genomic_DNA"/>
</dbReference>
<sequence>MKELDGKHVDYEATMTTKLSIVKKIFDLEKDSILNSTSFKKVLLENEEWLKPYAAFCFLRDFFETLDHIQWGTFSQFSKNKLSEAALYAKEKGVVLKGDLPIGVDRNSVKTGGPPDYFDKNGQNWGFPTYNWEEMSKDNYAWWRARLSQDCPQVHGNAAKSLCAICRYTPPGLAAKISNPSFIARLFHHALVELRPRAVLVNALSEELEKEGIWDIDRLSKPYILQEFLQDKFGPSWIVVASHFMNESQKNRYEFKDDCNTEKKVVIKLKSLIEKSLLLESEDKLRCGLFDILQ</sequence>